<feature type="region of interest" description="Disordered" evidence="1">
    <location>
        <begin position="89"/>
        <end position="128"/>
    </location>
</feature>
<accession>A0ABS8T8C8</accession>
<reference evidence="2 3" key="1">
    <citation type="journal article" date="2021" name="BMC Genomics">
        <title>Datura genome reveals duplications of psychoactive alkaloid biosynthetic genes and high mutation rate following tissue culture.</title>
        <authorList>
            <person name="Rajewski A."/>
            <person name="Carter-House D."/>
            <person name="Stajich J."/>
            <person name="Litt A."/>
        </authorList>
    </citation>
    <scope>NUCLEOTIDE SEQUENCE [LARGE SCALE GENOMIC DNA]</scope>
    <source>
        <strain evidence="2">AR-01</strain>
    </source>
</reference>
<protein>
    <submittedName>
        <fullName evidence="2">Uncharacterized protein</fullName>
    </submittedName>
</protein>
<gene>
    <name evidence="2" type="ORF">HAX54_004477</name>
</gene>
<name>A0ABS8T8C8_DATST</name>
<dbReference type="Proteomes" id="UP000823775">
    <property type="component" value="Unassembled WGS sequence"/>
</dbReference>
<sequence>MKEITGKYGWLEVELMRHQLDRQINRKNMLEGMVMLCMARGELMEHRMIDGPSLAQPPNQFTEPSVFSVNIFPKLKINLDISLTFARNRPIPPISTTRGGAQKEGSDEGNDSSVDGSSSSSDSHDLMKGVAMKLLSA</sequence>
<comment type="caution">
    <text evidence="2">The sequence shown here is derived from an EMBL/GenBank/DDBJ whole genome shotgun (WGS) entry which is preliminary data.</text>
</comment>
<feature type="compositionally biased region" description="Low complexity" evidence="1">
    <location>
        <begin position="111"/>
        <end position="121"/>
    </location>
</feature>
<keyword evidence="3" id="KW-1185">Reference proteome</keyword>
<feature type="non-terminal residue" evidence="2">
    <location>
        <position position="137"/>
    </location>
</feature>
<proteinExistence type="predicted"/>
<evidence type="ECO:0000313" key="3">
    <source>
        <dbReference type="Proteomes" id="UP000823775"/>
    </source>
</evidence>
<dbReference type="EMBL" id="JACEIK010001206">
    <property type="protein sequence ID" value="MCD7467196.1"/>
    <property type="molecule type" value="Genomic_DNA"/>
</dbReference>
<evidence type="ECO:0000256" key="1">
    <source>
        <dbReference type="SAM" id="MobiDB-lite"/>
    </source>
</evidence>
<organism evidence="2 3">
    <name type="scientific">Datura stramonium</name>
    <name type="common">Jimsonweed</name>
    <name type="synonym">Common thornapple</name>
    <dbReference type="NCBI Taxonomy" id="4076"/>
    <lineage>
        <taxon>Eukaryota</taxon>
        <taxon>Viridiplantae</taxon>
        <taxon>Streptophyta</taxon>
        <taxon>Embryophyta</taxon>
        <taxon>Tracheophyta</taxon>
        <taxon>Spermatophyta</taxon>
        <taxon>Magnoliopsida</taxon>
        <taxon>eudicotyledons</taxon>
        <taxon>Gunneridae</taxon>
        <taxon>Pentapetalae</taxon>
        <taxon>asterids</taxon>
        <taxon>lamiids</taxon>
        <taxon>Solanales</taxon>
        <taxon>Solanaceae</taxon>
        <taxon>Solanoideae</taxon>
        <taxon>Datureae</taxon>
        <taxon>Datura</taxon>
    </lineage>
</organism>
<evidence type="ECO:0000313" key="2">
    <source>
        <dbReference type="EMBL" id="MCD7467196.1"/>
    </source>
</evidence>